<dbReference type="PROSITE" id="PS50943">
    <property type="entry name" value="HTH_CROC1"/>
    <property type="match status" value="1"/>
</dbReference>
<reference evidence="2 3" key="1">
    <citation type="submission" date="2020-08" db="EMBL/GenBank/DDBJ databases">
        <title>Genomic Encyclopedia of Type Strains, Phase IV (KMG-IV): sequencing the most valuable type-strain genomes for metagenomic binning, comparative biology and taxonomic classification.</title>
        <authorList>
            <person name="Goeker M."/>
        </authorList>
    </citation>
    <scope>NUCLEOTIDE SEQUENCE [LARGE SCALE GENOMIC DNA]</scope>
    <source>
        <strain evidence="2 3">DSM 25024</strain>
    </source>
</reference>
<dbReference type="Proteomes" id="UP000531216">
    <property type="component" value="Unassembled WGS sequence"/>
</dbReference>
<protein>
    <submittedName>
        <fullName evidence="2">Transcriptional regulator with XRE-family HTH domain</fullName>
    </submittedName>
</protein>
<dbReference type="OrthoDB" id="9797172at2"/>
<sequence>MSNFVPLREELIVPSKDPIDTRIGSRLRAAREMRRMTLGQVGRSMGLTYQQIRKYESGENRLSASRLYHLSVLLSVDPGYFFRGLDGESDAAALMADGEPTLAAALDRIGSPEVRHHLRSLIEVLDIDFSSRARLGSEADATP</sequence>
<keyword evidence="3" id="KW-1185">Reference proteome</keyword>
<dbReference type="SUPFAM" id="SSF47413">
    <property type="entry name" value="lambda repressor-like DNA-binding domains"/>
    <property type="match status" value="1"/>
</dbReference>
<dbReference type="Gene3D" id="1.10.260.40">
    <property type="entry name" value="lambda repressor-like DNA-binding domains"/>
    <property type="match status" value="1"/>
</dbReference>
<dbReference type="InterPro" id="IPR010982">
    <property type="entry name" value="Lambda_DNA-bd_dom_sf"/>
</dbReference>
<dbReference type="CDD" id="cd00093">
    <property type="entry name" value="HTH_XRE"/>
    <property type="match status" value="1"/>
</dbReference>
<dbReference type="RefSeq" id="WP_090963339.1">
    <property type="nucleotide sequence ID" value="NZ_FOOA01000008.1"/>
</dbReference>
<evidence type="ECO:0000259" key="1">
    <source>
        <dbReference type="PROSITE" id="PS50943"/>
    </source>
</evidence>
<dbReference type="EMBL" id="JACIDO010000004">
    <property type="protein sequence ID" value="MBB3936111.1"/>
    <property type="molecule type" value="Genomic_DNA"/>
</dbReference>
<dbReference type="AlphaFoldDB" id="A0A7W6BQB1"/>
<dbReference type="InterPro" id="IPR001387">
    <property type="entry name" value="Cro/C1-type_HTH"/>
</dbReference>
<dbReference type="Pfam" id="PF01381">
    <property type="entry name" value="HTH_3"/>
    <property type="match status" value="1"/>
</dbReference>
<accession>A0A7W6BQB1</accession>
<comment type="caution">
    <text evidence="2">The sequence shown here is derived from an EMBL/GenBank/DDBJ whole genome shotgun (WGS) entry which is preliminary data.</text>
</comment>
<feature type="domain" description="HTH cro/C1-type" evidence="1">
    <location>
        <begin position="27"/>
        <end position="81"/>
    </location>
</feature>
<name>A0A7W6BQB1_9HYPH</name>
<dbReference type="SMART" id="SM00530">
    <property type="entry name" value="HTH_XRE"/>
    <property type="match status" value="1"/>
</dbReference>
<proteinExistence type="predicted"/>
<organism evidence="2 3">
    <name type="scientific">Aureimonas phyllosphaerae</name>
    <dbReference type="NCBI Taxonomy" id="1166078"/>
    <lineage>
        <taxon>Bacteria</taxon>
        <taxon>Pseudomonadati</taxon>
        <taxon>Pseudomonadota</taxon>
        <taxon>Alphaproteobacteria</taxon>
        <taxon>Hyphomicrobiales</taxon>
        <taxon>Aurantimonadaceae</taxon>
        <taxon>Aureimonas</taxon>
    </lineage>
</organism>
<evidence type="ECO:0000313" key="2">
    <source>
        <dbReference type="EMBL" id="MBB3936111.1"/>
    </source>
</evidence>
<evidence type="ECO:0000313" key="3">
    <source>
        <dbReference type="Proteomes" id="UP000531216"/>
    </source>
</evidence>
<gene>
    <name evidence="2" type="ORF">GGR05_002261</name>
</gene>
<dbReference type="GO" id="GO:0003677">
    <property type="term" value="F:DNA binding"/>
    <property type="evidence" value="ECO:0007669"/>
    <property type="project" value="InterPro"/>
</dbReference>